<keyword evidence="9" id="KW-1185">Reference proteome</keyword>
<dbReference type="Gene3D" id="3.50.50.60">
    <property type="entry name" value="FAD/NAD(P)-binding domain"/>
    <property type="match status" value="2"/>
</dbReference>
<dbReference type="PANTHER" id="PTHR43429">
    <property type="entry name" value="PYRIDINE NUCLEOTIDE-DISULFIDE OXIDOREDUCTASE DOMAIN-CONTAINING"/>
    <property type="match status" value="1"/>
</dbReference>
<dbReference type="PRINTS" id="PR00411">
    <property type="entry name" value="PNDRDTASEI"/>
</dbReference>
<dbReference type="Proteomes" id="UP000315750">
    <property type="component" value="Chromosome"/>
</dbReference>
<protein>
    <submittedName>
        <fullName evidence="8">Coenzyme A disulfide reductase</fullName>
        <ecNumber evidence="8">1.8.1.14</ecNumber>
    </submittedName>
</protein>
<evidence type="ECO:0000256" key="5">
    <source>
        <dbReference type="ARBA" id="ARBA00023002"/>
    </source>
</evidence>
<dbReference type="EC" id="1.8.1.14" evidence="8"/>
<dbReference type="OrthoDB" id="9802028at2"/>
<evidence type="ECO:0000259" key="7">
    <source>
        <dbReference type="PROSITE" id="PS50206"/>
    </source>
</evidence>
<dbReference type="PROSITE" id="PS50206">
    <property type="entry name" value="RHODANESE_3"/>
    <property type="match status" value="1"/>
</dbReference>
<dbReference type="InterPro" id="IPR023753">
    <property type="entry name" value="FAD/NAD-binding_dom"/>
</dbReference>
<dbReference type="InterPro" id="IPR050260">
    <property type="entry name" value="FAD-bd_OxRdtase"/>
</dbReference>
<comment type="cofactor">
    <cofactor evidence="1">
        <name>FAD</name>
        <dbReference type="ChEBI" id="CHEBI:57692"/>
    </cofactor>
</comment>
<evidence type="ECO:0000256" key="2">
    <source>
        <dbReference type="ARBA" id="ARBA00009130"/>
    </source>
</evidence>
<name>A0A518AVK3_9BACT</name>
<dbReference type="SMART" id="SM00450">
    <property type="entry name" value="RHOD"/>
    <property type="match status" value="1"/>
</dbReference>
<comment type="similarity">
    <text evidence="2">Belongs to the class-III pyridine nucleotide-disulfide oxidoreductase family.</text>
</comment>
<keyword evidence="6" id="KW-0676">Redox-active center</keyword>
<dbReference type="SUPFAM" id="SSF51905">
    <property type="entry name" value="FAD/NAD(P)-binding domain"/>
    <property type="match status" value="1"/>
</dbReference>
<dbReference type="EMBL" id="CP036278">
    <property type="protein sequence ID" value="QDU58738.1"/>
    <property type="molecule type" value="Genomic_DNA"/>
</dbReference>
<dbReference type="Pfam" id="PF00581">
    <property type="entry name" value="Rhodanese"/>
    <property type="match status" value="1"/>
</dbReference>
<proteinExistence type="inferred from homology"/>
<keyword evidence="4" id="KW-0274">FAD</keyword>
<dbReference type="GO" id="GO:0050451">
    <property type="term" value="F:CoA-disulfide reductase (NADPH) activity"/>
    <property type="evidence" value="ECO:0007669"/>
    <property type="project" value="UniProtKB-EC"/>
</dbReference>
<dbReference type="KEGG" id="amuc:Pan181_49780"/>
<evidence type="ECO:0000256" key="4">
    <source>
        <dbReference type="ARBA" id="ARBA00022827"/>
    </source>
</evidence>
<evidence type="ECO:0000256" key="1">
    <source>
        <dbReference type="ARBA" id="ARBA00001974"/>
    </source>
</evidence>
<dbReference type="Gene3D" id="3.40.250.10">
    <property type="entry name" value="Rhodanese-like domain"/>
    <property type="match status" value="1"/>
</dbReference>
<accession>A0A518AVK3</accession>
<evidence type="ECO:0000313" key="9">
    <source>
        <dbReference type="Proteomes" id="UP000315750"/>
    </source>
</evidence>
<gene>
    <name evidence="8" type="primary">cdr</name>
    <name evidence="8" type="ORF">Pan181_49780</name>
</gene>
<sequence>MKIVIVGGVAGGASAAARARRLSESAEIILVERGSDPSFANCGMPYYVGGTIESRDKLLVSPVERLRQRYQLDVRIRESVESIDRKAKQVTIKRLDTGEEYTESYDKLILAPGAAPFRPPIPGIDLPGIYTLRNLDDADRLASATREAKRAVIIGAGFIGIEMAENLVHRGLETAVVELNTQILPPWDAEMIAPLETLLLEKGVSLHLGTQASEFRQAGDHLEVVLSNGEVLPADFVVLSIGVRPENMLAVNAELNVAQRGGIQVNAHQQTNDPDIYAVGDAIEVTEVVSGTPVQIPLAGPANRQGRIAADHIFGRDSKYRGTQGTAIVGLWKHGAAMTGLSEKVCQRMGLEYEKVYLHPGSHAGYYPGAKGMSIKVLFDPKSGRLLGGQIVGTESIDKRTDVLAMAIQAGMTVEDLEEAELCYAPQYGSAKDPVNMAGFIAAGAMRGDQPVAHSTALVQGELDDALLLDVRTPQEFADGAIDGAKNIPLDELRDHLDDLPKDQPIVAYCKVGQRGYMATRILLEHGFQARNLSGGYTTYMHVTATQPS</sequence>
<dbReference type="InterPro" id="IPR036873">
    <property type="entry name" value="Rhodanese-like_dom_sf"/>
</dbReference>
<dbReference type="InterPro" id="IPR004099">
    <property type="entry name" value="Pyr_nucl-diS_OxRdtase_dimer"/>
</dbReference>
<organism evidence="8 9">
    <name type="scientific">Aeoliella mucimassa</name>
    <dbReference type="NCBI Taxonomy" id="2527972"/>
    <lineage>
        <taxon>Bacteria</taxon>
        <taxon>Pseudomonadati</taxon>
        <taxon>Planctomycetota</taxon>
        <taxon>Planctomycetia</taxon>
        <taxon>Pirellulales</taxon>
        <taxon>Lacipirellulaceae</taxon>
        <taxon>Aeoliella</taxon>
    </lineage>
</organism>
<dbReference type="PANTHER" id="PTHR43429:SF1">
    <property type="entry name" value="NAD(P)H SULFUR OXIDOREDUCTASE (COA-DEPENDENT)"/>
    <property type="match status" value="1"/>
</dbReference>
<dbReference type="InterPro" id="IPR036188">
    <property type="entry name" value="FAD/NAD-bd_sf"/>
</dbReference>
<keyword evidence="5 8" id="KW-0560">Oxidoreductase</keyword>
<evidence type="ECO:0000256" key="3">
    <source>
        <dbReference type="ARBA" id="ARBA00022630"/>
    </source>
</evidence>
<dbReference type="AlphaFoldDB" id="A0A518AVK3"/>
<dbReference type="RefSeq" id="WP_145251129.1">
    <property type="nucleotide sequence ID" value="NZ_CP036278.1"/>
</dbReference>
<dbReference type="Pfam" id="PF02852">
    <property type="entry name" value="Pyr_redox_dim"/>
    <property type="match status" value="1"/>
</dbReference>
<feature type="domain" description="Rhodanese" evidence="7">
    <location>
        <begin position="462"/>
        <end position="548"/>
    </location>
</feature>
<keyword evidence="3" id="KW-0285">Flavoprotein</keyword>
<dbReference type="InterPro" id="IPR001763">
    <property type="entry name" value="Rhodanese-like_dom"/>
</dbReference>
<dbReference type="Pfam" id="PF07992">
    <property type="entry name" value="Pyr_redox_2"/>
    <property type="match status" value="1"/>
</dbReference>
<dbReference type="SUPFAM" id="SSF52821">
    <property type="entry name" value="Rhodanese/Cell cycle control phosphatase"/>
    <property type="match status" value="1"/>
</dbReference>
<evidence type="ECO:0000313" key="8">
    <source>
        <dbReference type="EMBL" id="QDU58738.1"/>
    </source>
</evidence>
<dbReference type="PRINTS" id="PR00368">
    <property type="entry name" value="FADPNR"/>
</dbReference>
<reference evidence="8 9" key="1">
    <citation type="submission" date="2019-02" db="EMBL/GenBank/DDBJ databases">
        <title>Deep-cultivation of Planctomycetes and their phenomic and genomic characterization uncovers novel biology.</title>
        <authorList>
            <person name="Wiegand S."/>
            <person name="Jogler M."/>
            <person name="Boedeker C."/>
            <person name="Pinto D."/>
            <person name="Vollmers J."/>
            <person name="Rivas-Marin E."/>
            <person name="Kohn T."/>
            <person name="Peeters S.H."/>
            <person name="Heuer A."/>
            <person name="Rast P."/>
            <person name="Oberbeckmann S."/>
            <person name="Bunk B."/>
            <person name="Jeske O."/>
            <person name="Meyerdierks A."/>
            <person name="Storesund J.E."/>
            <person name="Kallscheuer N."/>
            <person name="Luecker S."/>
            <person name="Lage O.M."/>
            <person name="Pohl T."/>
            <person name="Merkel B.J."/>
            <person name="Hornburger P."/>
            <person name="Mueller R.-W."/>
            <person name="Bruemmer F."/>
            <person name="Labrenz M."/>
            <person name="Spormann A.M."/>
            <person name="Op den Camp H."/>
            <person name="Overmann J."/>
            <person name="Amann R."/>
            <person name="Jetten M.S.M."/>
            <person name="Mascher T."/>
            <person name="Medema M.H."/>
            <person name="Devos D.P."/>
            <person name="Kaster A.-K."/>
            <person name="Ovreas L."/>
            <person name="Rohde M."/>
            <person name="Galperin M.Y."/>
            <person name="Jogler C."/>
        </authorList>
    </citation>
    <scope>NUCLEOTIDE SEQUENCE [LARGE SCALE GENOMIC DNA]</scope>
    <source>
        <strain evidence="8 9">Pan181</strain>
    </source>
</reference>
<evidence type="ECO:0000256" key="6">
    <source>
        <dbReference type="ARBA" id="ARBA00023284"/>
    </source>
</evidence>
<dbReference type="InterPro" id="IPR016156">
    <property type="entry name" value="FAD/NAD-linked_Rdtase_dimer_sf"/>
</dbReference>
<dbReference type="SUPFAM" id="SSF55424">
    <property type="entry name" value="FAD/NAD-linked reductases, dimerisation (C-terminal) domain"/>
    <property type="match status" value="1"/>
</dbReference>